<evidence type="ECO:0000313" key="1">
    <source>
        <dbReference type="EMBL" id="GFH26697.1"/>
    </source>
</evidence>
<reference evidence="1 2" key="1">
    <citation type="submission" date="2020-02" db="EMBL/GenBank/DDBJ databases">
        <title>Draft genome sequence of Haematococcus lacustris strain NIES-144.</title>
        <authorList>
            <person name="Morimoto D."/>
            <person name="Nakagawa S."/>
            <person name="Yoshida T."/>
            <person name="Sawayama S."/>
        </authorList>
    </citation>
    <scope>NUCLEOTIDE SEQUENCE [LARGE SCALE GENOMIC DNA]</scope>
    <source>
        <strain evidence="1 2">NIES-144</strain>
    </source>
</reference>
<gene>
    <name evidence="1" type="ORF">HaLaN_24887</name>
</gene>
<proteinExistence type="predicted"/>
<dbReference type="EMBL" id="BLLF01003210">
    <property type="protein sequence ID" value="GFH26697.1"/>
    <property type="molecule type" value="Genomic_DNA"/>
</dbReference>
<accession>A0A699ZUZ5</accession>
<protein>
    <submittedName>
        <fullName evidence="1">Uncharacterized protein</fullName>
    </submittedName>
</protein>
<organism evidence="1 2">
    <name type="scientific">Haematococcus lacustris</name>
    <name type="common">Green alga</name>
    <name type="synonym">Haematococcus pluvialis</name>
    <dbReference type="NCBI Taxonomy" id="44745"/>
    <lineage>
        <taxon>Eukaryota</taxon>
        <taxon>Viridiplantae</taxon>
        <taxon>Chlorophyta</taxon>
        <taxon>core chlorophytes</taxon>
        <taxon>Chlorophyceae</taxon>
        <taxon>CS clade</taxon>
        <taxon>Chlamydomonadales</taxon>
        <taxon>Haematococcaceae</taxon>
        <taxon>Haematococcus</taxon>
    </lineage>
</organism>
<dbReference type="Proteomes" id="UP000485058">
    <property type="component" value="Unassembled WGS sequence"/>
</dbReference>
<comment type="caution">
    <text evidence="1">The sequence shown here is derived from an EMBL/GenBank/DDBJ whole genome shotgun (WGS) entry which is preliminary data.</text>
</comment>
<sequence>MCPCRWLRPVYSKAKRSQVRGLMSSTSHNIRFYDWDVSAALNIRRCAVGPGPRPTELCYWEGRPAMPKRGRPGQEWVYLPDKALLRKRRRKWRQ</sequence>
<name>A0A699ZUZ5_HAELA</name>
<evidence type="ECO:0000313" key="2">
    <source>
        <dbReference type="Proteomes" id="UP000485058"/>
    </source>
</evidence>
<keyword evidence="2" id="KW-1185">Reference proteome</keyword>
<dbReference type="AlphaFoldDB" id="A0A699ZUZ5"/>